<gene>
    <name evidence="1" type="ORF">PCOR1329_LOCUS18775</name>
</gene>
<dbReference type="Proteomes" id="UP001189429">
    <property type="component" value="Unassembled WGS sequence"/>
</dbReference>
<proteinExistence type="predicted"/>
<keyword evidence="2" id="KW-1185">Reference proteome</keyword>
<evidence type="ECO:0000313" key="1">
    <source>
        <dbReference type="EMBL" id="CAK0815505.1"/>
    </source>
</evidence>
<sequence>AERDAEEGRQRQAEEQAAAPKKLAGLAAVPVGVQSSFSDALDRLLKEEEKALVARFAGASGEELAGELLDAVPAPDALLGRLPTGDACYVVMRAGGRSLLFMTWLPDGGRFLAAKTRMKCSTLKASALEAVRTGVGPGHVLAQAEVTDEAALAGALMRDWSKIQATVQETSL</sequence>
<evidence type="ECO:0008006" key="3">
    <source>
        <dbReference type="Google" id="ProtNLM"/>
    </source>
</evidence>
<comment type="caution">
    <text evidence="1">The sequence shown here is derived from an EMBL/GenBank/DDBJ whole genome shotgun (WGS) entry which is preliminary data.</text>
</comment>
<organism evidence="1 2">
    <name type="scientific">Prorocentrum cordatum</name>
    <dbReference type="NCBI Taxonomy" id="2364126"/>
    <lineage>
        <taxon>Eukaryota</taxon>
        <taxon>Sar</taxon>
        <taxon>Alveolata</taxon>
        <taxon>Dinophyceae</taxon>
        <taxon>Prorocentrales</taxon>
        <taxon>Prorocentraceae</taxon>
        <taxon>Prorocentrum</taxon>
    </lineage>
</organism>
<name>A0ABN9RAG8_9DINO</name>
<dbReference type="SUPFAM" id="SSF55753">
    <property type="entry name" value="Actin depolymerizing proteins"/>
    <property type="match status" value="1"/>
</dbReference>
<accession>A0ABN9RAG8</accession>
<feature type="non-terminal residue" evidence="1">
    <location>
        <position position="1"/>
    </location>
</feature>
<reference evidence="1" key="1">
    <citation type="submission" date="2023-10" db="EMBL/GenBank/DDBJ databases">
        <authorList>
            <person name="Chen Y."/>
            <person name="Shah S."/>
            <person name="Dougan E. K."/>
            <person name="Thang M."/>
            <person name="Chan C."/>
        </authorList>
    </citation>
    <scope>NUCLEOTIDE SEQUENCE [LARGE SCALE GENOMIC DNA]</scope>
</reference>
<protein>
    <recommendedName>
        <fullName evidence="3">ADF-H domain-containing protein</fullName>
    </recommendedName>
</protein>
<dbReference type="EMBL" id="CAUYUJ010005933">
    <property type="protein sequence ID" value="CAK0815505.1"/>
    <property type="molecule type" value="Genomic_DNA"/>
</dbReference>
<evidence type="ECO:0000313" key="2">
    <source>
        <dbReference type="Proteomes" id="UP001189429"/>
    </source>
</evidence>